<organism evidence="13 14">
    <name type="scientific">Coprinellus micaceus</name>
    <name type="common">Glistening ink-cap mushroom</name>
    <name type="synonym">Coprinus micaceus</name>
    <dbReference type="NCBI Taxonomy" id="71717"/>
    <lineage>
        <taxon>Eukaryota</taxon>
        <taxon>Fungi</taxon>
        <taxon>Dikarya</taxon>
        <taxon>Basidiomycota</taxon>
        <taxon>Agaricomycotina</taxon>
        <taxon>Agaricomycetes</taxon>
        <taxon>Agaricomycetidae</taxon>
        <taxon>Agaricales</taxon>
        <taxon>Agaricineae</taxon>
        <taxon>Psathyrellaceae</taxon>
        <taxon>Coprinellus</taxon>
    </lineage>
</organism>
<comment type="similarity">
    <text evidence="3">Belongs to the glycosyl hydrolase 3 family.</text>
</comment>
<dbReference type="Proteomes" id="UP000298030">
    <property type="component" value="Unassembled WGS sequence"/>
</dbReference>
<keyword evidence="14" id="KW-1185">Reference proteome</keyword>
<evidence type="ECO:0000256" key="3">
    <source>
        <dbReference type="ARBA" id="ARBA00005336"/>
    </source>
</evidence>
<evidence type="ECO:0000313" key="14">
    <source>
        <dbReference type="Proteomes" id="UP000298030"/>
    </source>
</evidence>
<keyword evidence="10" id="KW-0624">Polysaccharide degradation</keyword>
<proteinExistence type="inferred from homology"/>
<dbReference type="FunFam" id="3.20.20.300:FF:000002">
    <property type="entry name" value="Probable beta-glucosidase"/>
    <property type="match status" value="1"/>
</dbReference>
<dbReference type="AlphaFoldDB" id="A0A4Y7TAZ4"/>
<dbReference type="InterPro" id="IPR013783">
    <property type="entry name" value="Ig-like_fold"/>
</dbReference>
<dbReference type="Pfam" id="PF00933">
    <property type="entry name" value="Glyco_hydro_3"/>
    <property type="match status" value="1"/>
</dbReference>
<dbReference type="PANTHER" id="PTHR42715:SF2">
    <property type="entry name" value="BETA-GLUCOSIDASE F-RELATED"/>
    <property type="match status" value="1"/>
</dbReference>
<dbReference type="Gene3D" id="2.60.40.10">
    <property type="entry name" value="Immunoglobulins"/>
    <property type="match status" value="1"/>
</dbReference>
<evidence type="ECO:0000256" key="4">
    <source>
        <dbReference type="ARBA" id="ARBA00012744"/>
    </source>
</evidence>
<dbReference type="EMBL" id="QPFP01000019">
    <property type="protein sequence ID" value="TEB31343.1"/>
    <property type="molecule type" value="Genomic_DNA"/>
</dbReference>
<name>A0A4Y7TAZ4_COPMI</name>
<keyword evidence="6" id="KW-0136">Cellulose degradation</keyword>
<evidence type="ECO:0000256" key="6">
    <source>
        <dbReference type="ARBA" id="ARBA00023001"/>
    </source>
</evidence>
<dbReference type="Pfam" id="PF01915">
    <property type="entry name" value="Glyco_hydro_3_C"/>
    <property type="match status" value="1"/>
</dbReference>
<gene>
    <name evidence="13" type="ORF">FA13DRAFT_1629301</name>
</gene>
<evidence type="ECO:0000256" key="2">
    <source>
        <dbReference type="ARBA" id="ARBA00004987"/>
    </source>
</evidence>
<comment type="pathway">
    <text evidence="2">Glycan metabolism; cellulose degradation.</text>
</comment>
<dbReference type="GO" id="GO:0008422">
    <property type="term" value="F:beta-glucosidase activity"/>
    <property type="evidence" value="ECO:0007669"/>
    <property type="project" value="UniProtKB-EC"/>
</dbReference>
<comment type="caution">
    <text evidence="13">The sequence shown here is derived from an EMBL/GenBank/DDBJ whole genome shotgun (WGS) entry which is preliminary data.</text>
</comment>
<dbReference type="InterPro" id="IPR017853">
    <property type="entry name" value="GH"/>
</dbReference>
<dbReference type="SMART" id="SM01217">
    <property type="entry name" value="Fn3_like"/>
    <property type="match status" value="1"/>
</dbReference>
<evidence type="ECO:0000256" key="10">
    <source>
        <dbReference type="ARBA" id="ARBA00023326"/>
    </source>
</evidence>
<evidence type="ECO:0000256" key="8">
    <source>
        <dbReference type="ARBA" id="ARBA00023277"/>
    </source>
</evidence>
<comment type="catalytic activity">
    <reaction evidence="1">
        <text>Hydrolysis of terminal, non-reducing beta-D-glucosyl residues with release of beta-D-glucose.</text>
        <dbReference type="EC" id="3.2.1.21"/>
    </reaction>
</comment>
<dbReference type="PRINTS" id="PR00133">
    <property type="entry name" value="GLHYDRLASE3"/>
</dbReference>
<evidence type="ECO:0000256" key="9">
    <source>
        <dbReference type="ARBA" id="ARBA00023295"/>
    </source>
</evidence>
<dbReference type="InterPro" id="IPR036881">
    <property type="entry name" value="Glyco_hydro_3_C_sf"/>
</dbReference>
<dbReference type="EC" id="3.2.1.21" evidence="4"/>
<dbReference type="InterPro" id="IPR026891">
    <property type="entry name" value="Fn3-like"/>
</dbReference>
<dbReference type="InterPro" id="IPR001764">
    <property type="entry name" value="Glyco_hydro_3_N"/>
</dbReference>
<protein>
    <recommendedName>
        <fullName evidence="4">beta-glucosidase</fullName>
        <ecNumber evidence="4">3.2.1.21</ecNumber>
    </recommendedName>
</protein>
<accession>A0A4Y7TAZ4</accession>
<dbReference type="InterPro" id="IPR036962">
    <property type="entry name" value="Glyco_hydro_3_N_sf"/>
</dbReference>
<dbReference type="STRING" id="71717.A0A4Y7TAZ4"/>
<dbReference type="PANTHER" id="PTHR42715">
    <property type="entry name" value="BETA-GLUCOSIDASE"/>
    <property type="match status" value="1"/>
</dbReference>
<dbReference type="GO" id="GO:0030245">
    <property type="term" value="P:cellulose catabolic process"/>
    <property type="evidence" value="ECO:0007669"/>
    <property type="project" value="UniProtKB-KW"/>
</dbReference>
<evidence type="ECO:0000259" key="12">
    <source>
        <dbReference type="SMART" id="SM01217"/>
    </source>
</evidence>
<sequence length="698" mass="75365">MTLDEKLGITIGTGQLNSARRCVGDTKPVERLGIPSLCFQDGPAGLRLVKNVTGFPAGLNAAATFSRRLIRARGKALGEEWRGKGAHVFLGPGMDIMRNPKAGRAWESFGPDPYLNGEGAYETIIGVQSVGVQACAKHLSANTQEHWRYGASSNMDDRTHHEIYFYPFLRSIEADVASVMCAYNRFNSTSSCHNAGLIGPNGTLRKAGFKGYVVSDWGATHDSAQENANAGLDMEQPGDYIFIVFGGNKLRDAVNKGEVSQARLNEMVARILAPWYRFDQDKDYPPTNFDAQKKDGSGPRNLRVNVRSDEHTALAREIASASAVLLKNSRSTTDGTPTGVTTRGLPLAKERIKSVAVVGQDAKMPNLNCSDMNECNDGTMSVGWGSGANSLEFIVPPIDAITSFLGSSASVTSSLSNNLDDGVNAARGKDAAFVFVNAMSGELAAYTIVHGNQGDRNDLDLWWKGGSLVERVAAVNNNTIVVVHSVGPVYFTWSNHPNITGIIYAGTPGEQTGPSIVDVLFGNYNPSGKLPFSIADNEDAYGTKIVYNSLGFPEIEYTEKLLLDYRYMDSKNIRPRFEFGFGLSYTTFAYSGLSIRQSGTSYVVSFTVANTGAFAGVEKPQLYLSFPPAAGEPKKVLRGFEEVILNAGASSAVTITLSERDMSIWDVVSQKYVRPSGTFQVLVGSSSLDIRLDTSIAI</sequence>
<keyword evidence="8" id="KW-0119">Carbohydrate metabolism</keyword>
<dbReference type="Pfam" id="PF14310">
    <property type="entry name" value="Fn3-like"/>
    <property type="match status" value="1"/>
</dbReference>
<keyword evidence="9" id="KW-0326">Glycosidase</keyword>
<evidence type="ECO:0000256" key="1">
    <source>
        <dbReference type="ARBA" id="ARBA00000448"/>
    </source>
</evidence>
<dbReference type="InterPro" id="IPR002772">
    <property type="entry name" value="Glyco_hydro_3_C"/>
</dbReference>
<evidence type="ECO:0000313" key="13">
    <source>
        <dbReference type="EMBL" id="TEB31343.1"/>
    </source>
</evidence>
<evidence type="ECO:0000256" key="5">
    <source>
        <dbReference type="ARBA" id="ARBA00022801"/>
    </source>
</evidence>
<evidence type="ECO:0000256" key="11">
    <source>
        <dbReference type="SAM" id="MobiDB-lite"/>
    </source>
</evidence>
<dbReference type="Gene3D" id="3.20.20.300">
    <property type="entry name" value="Glycoside hydrolase, family 3, N-terminal domain"/>
    <property type="match status" value="1"/>
</dbReference>
<reference evidence="13 14" key="1">
    <citation type="journal article" date="2019" name="Nat. Ecol. Evol.">
        <title>Megaphylogeny resolves global patterns of mushroom evolution.</title>
        <authorList>
            <person name="Varga T."/>
            <person name="Krizsan K."/>
            <person name="Foldi C."/>
            <person name="Dima B."/>
            <person name="Sanchez-Garcia M."/>
            <person name="Sanchez-Ramirez S."/>
            <person name="Szollosi G.J."/>
            <person name="Szarkandi J.G."/>
            <person name="Papp V."/>
            <person name="Albert L."/>
            <person name="Andreopoulos W."/>
            <person name="Angelini C."/>
            <person name="Antonin V."/>
            <person name="Barry K.W."/>
            <person name="Bougher N.L."/>
            <person name="Buchanan P."/>
            <person name="Buyck B."/>
            <person name="Bense V."/>
            <person name="Catcheside P."/>
            <person name="Chovatia M."/>
            <person name="Cooper J."/>
            <person name="Damon W."/>
            <person name="Desjardin D."/>
            <person name="Finy P."/>
            <person name="Geml J."/>
            <person name="Haridas S."/>
            <person name="Hughes K."/>
            <person name="Justo A."/>
            <person name="Karasinski D."/>
            <person name="Kautmanova I."/>
            <person name="Kiss B."/>
            <person name="Kocsube S."/>
            <person name="Kotiranta H."/>
            <person name="LaButti K.M."/>
            <person name="Lechner B.E."/>
            <person name="Liimatainen K."/>
            <person name="Lipzen A."/>
            <person name="Lukacs Z."/>
            <person name="Mihaltcheva S."/>
            <person name="Morgado L.N."/>
            <person name="Niskanen T."/>
            <person name="Noordeloos M.E."/>
            <person name="Ohm R.A."/>
            <person name="Ortiz-Santana B."/>
            <person name="Ovrebo C."/>
            <person name="Racz N."/>
            <person name="Riley R."/>
            <person name="Savchenko A."/>
            <person name="Shiryaev A."/>
            <person name="Soop K."/>
            <person name="Spirin V."/>
            <person name="Szebenyi C."/>
            <person name="Tomsovsky M."/>
            <person name="Tulloss R.E."/>
            <person name="Uehling J."/>
            <person name="Grigoriev I.V."/>
            <person name="Vagvolgyi C."/>
            <person name="Papp T."/>
            <person name="Martin F.M."/>
            <person name="Miettinen O."/>
            <person name="Hibbett D.S."/>
            <person name="Nagy L.G."/>
        </authorList>
    </citation>
    <scope>NUCLEOTIDE SEQUENCE [LARGE SCALE GENOMIC DNA]</scope>
    <source>
        <strain evidence="13 14">FP101781</strain>
    </source>
</reference>
<feature type="region of interest" description="Disordered" evidence="11">
    <location>
        <begin position="283"/>
        <end position="302"/>
    </location>
</feature>
<dbReference type="SUPFAM" id="SSF51445">
    <property type="entry name" value="(Trans)glycosidases"/>
    <property type="match status" value="1"/>
</dbReference>
<dbReference type="Gene3D" id="3.40.50.1700">
    <property type="entry name" value="Glycoside hydrolase family 3 C-terminal domain"/>
    <property type="match status" value="1"/>
</dbReference>
<dbReference type="InterPro" id="IPR050288">
    <property type="entry name" value="Cellulose_deg_GH3"/>
</dbReference>
<dbReference type="OrthoDB" id="416222at2759"/>
<keyword evidence="7" id="KW-0325">Glycoprotein</keyword>
<evidence type="ECO:0000256" key="7">
    <source>
        <dbReference type="ARBA" id="ARBA00023180"/>
    </source>
</evidence>
<feature type="domain" description="Fibronectin type III-like" evidence="12">
    <location>
        <begin position="618"/>
        <end position="687"/>
    </location>
</feature>
<dbReference type="SUPFAM" id="SSF52279">
    <property type="entry name" value="Beta-D-glucan exohydrolase, C-terminal domain"/>
    <property type="match status" value="1"/>
</dbReference>
<keyword evidence="5 13" id="KW-0378">Hydrolase</keyword>